<dbReference type="PANTHER" id="PTHR43280">
    <property type="entry name" value="ARAC-FAMILY TRANSCRIPTIONAL REGULATOR"/>
    <property type="match status" value="1"/>
</dbReference>
<evidence type="ECO:0000256" key="3">
    <source>
        <dbReference type="ARBA" id="ARBA00023163"/>
    </source>
</evidence>
<gene>
    <name evidence="7" type="ORF">FUA48_02065</name>
</gene>
<keyword evidence="3" id="KW-0804">Transcription</keyword>
<feature type="domain" description="HTH araC/xylS-type" evidence="6">
    <location>
        <begin position="451"/>
        <end position="559"/>
    </location>
</feature>
<keyword evidence="2" id="KW-0238">DNA-binding</keyword>
<reference evidence="7 8" key="1">
    <citation type="submission" date="2019-08" db="EMBL/GenBank/DDBJ databases">
        <title>Flavobacterium alkalisoli sp. nov., isolated from rhizosphere soil of Suaeda salsa.</title>
        <authorList>
            <person name="Sun J.-Q."/>
            <person name="Xu L."/>
        </authorList>
    </citation>
    <scope>NUCLEOTIDE SEQUENCE [LARGE SCALE GENOMIC DNA]</scope>
    <source>
        <strain evidence="7 8">XS-5</strain>
    </source>
</reference>
<dbReference type="Pfam" id="PF12833">
    <property type="entry name" value="HTH_18"/>
    <property type="match status" value="1"/>
</dbReference>
<evidence type="ECO:0000313" key="8">
    <source>
        <dbReference type="Proteomes" id="UP000321222"/>
    </source>
</evidence>
<evidence type="ECO:0000259" key="6">
    <source>
        <dbReference type="PROSITE" id="PS01124"/>
    </source>
</evidence>
<dbReference type="Proteomes" id="UP000321222">
    <property type="component" value="Chromosome"/>
</dbReference>
<dbReference type="AlphaFoldDB" id="A0A5B9FUL0"/>
<keyword evidence="5" id="KW-0732">Signal</keyword>
<dbReference type="Gene3D" id="1.25.40.10">
    <property type="entry name" value="Tetratricopeptide repeat domain"/>
    <property type="match status" value="2"/>
</dbReference>
<dbReference type="RefSeq" id="WP_147581891.1">
    <property type="nucleotide sequence ID" value="NZ_CP042831.1"/>
</dbReference>
<feature type="transmembrane region" description="Helical" evidence="4">
    <location>
        <begin position="381"/>
        <end position="402"/>
    </location>
</feature>
<keyword evidence="8" id="KW-1185">Reference proteome</keyword>
<dbReference type="EMBL" id="CP042831">
    <property type="protein sequence ID" value="QEE48402.1"/>
    <property type="molecule type" value="Genomic_DNA"/>
</dbReference>
<keyword evidence="4" id="KW-0472">Membrane</keyword>
<dbReference type="PANTHER" id="PTHR43280:SF29">
    <property type="entry name" value="ARAC-FAMILY TRANSCRIPTIONAL REGULATOR"/>
    <property type="match status" value="1"/>
</dbReference>
<feature type="chain" id="PRO_5023150200" evidence="5">
    <location>
        <begin position="20"/>
        <end position="570"/>
    </location>
</feature>
<accession>A0A5B9FUL0</accession>
<evidence type="ECO:0000256" key="4">
    <source>
        <dbReference type="SAM" id="Phobius"/>
    </source>
</evidence>
<dbReference type="PROSITE" id="PS01124">
    <property type="entry name" value="HTH_ARAC_FAMILY_2"/>
    <property type="match status" value="1"/>
</dbReference>
<keyword evidence="4" id="KW-0812">Transmembrane</keyword>
<dbReference type="KEGG" id="fak:FUA48_02065"/>
<dbReference type="InterPro" id="IPR018060">
    <property type="entry name" value="HTH_AraC"/>
</dbReference>
<dbReference type="GO" id="GO:0043565">
    <property type="term" value="F:sequence-specific DNA binding"/>
    <property type="evidence" value="ECO:0007669"/>
    <property type="project" value="InterPro"/>
</dbReference>
<dbReference type="InterPro" id="IPR011990">
    <property type="entry name" value="TPR-like_helical_dom_sf"/>
</dbReference>
<organism evidence="7 8">
    <name type="scientific">Flavobacterium alkalisoli</name>
    <dbReference type="NCBI Taxonomy" id="2602769"/>
    <lineage>
        <taxon>Bacteria</taxon>
        <taxon>Pseudomonadati</taxon>
        <taxon>Bacteroidota</taxon>
        <taxon>Flavobacteriia</taxon>
        <taxon>Flavobacteriales</taxon>
        <taxon>Flavobacteriaceae</taxon>
        <taxon>Flavobacterium</taxon>
    </lineage>
</organism>
<feature type="signal peptide" evidence="5">
    <location>
        <begin position="1"/>
        <end position="19"/>
    </location>
</feature>
<evidence type="ECO:0000256" key="1">
    <source>
        <dbReference type="ARBA" id="ARBA00023015"/>
    </source>
</evidence>
<evidence type="ECO:0000256" key="5">
    <source>
        <dbReference type="SAM" id="SignalP"/>
    </source>
</evidence>
<dbReference type="OrthoDB" id="5295174at2"/>
<dbReference type="Gene3D" id="1.10.10.60">
    <property type="entry name" value="Homeodomain-like"/>
    <property type="match status" value="2"/>
</dbReference>
<dbReference type="GO" id="GO:0003700">
    <property type="term" value="F:DNA-binding transcription factor activity"/>
    <property type="evidence" value="ECO:0007669"/>
    <property type="project" value="InterPro"/>
</dbReference>
<keyword evidence="1" id="KW-0805">Transcription regulation</keyword>
<evidence type="ECO:0000313" key="7">
    <source>
        <dbReference type="EMBL" id="QEE48402.1"/>
    </source>
</evidence>
<dbReference type="SUPFAM" id="SSF46689">
    <property type="entry name" value="Homeodomain-like"/>
    <property type="match status" value="1"/>
</dbReference>
<evidence type="ECO:0000256" key="2">
    <source>
        <dbReference type="ARBA" id="ARBA00023125"/>
    </source>
</evidence>
<sequence>MKTPYLTLFFFLVSFCSTAQKSFQIPDSISNKTYEELITEIDRYKNDSIKLFVYLNTYIEKAKRENNKDRLIVGYRKTLKEFPEEEALKYSDSILTIAQSLNDDVLIGKSYIDKAIIYFRFKNYNKSLSSYLIADKYITEKNDIYTQYKIKYGIANMKSYLGHHQEALDLFTECKNFYGQQEGYNNRLGYLHSLCSMGRSNFRLKNYDVCSQINELGIKESEEEDLSLIHTYFIQSEGINQYQKNNYQKSIKLLSASLPEIIRNEDFVNVAVNYFYLGKDYLKLNNDEKGIAYLQKVDSILQEHDYANLDLRETYEIFINYYKEKGDLENQLLYTNRLLEADKILEKNYKDLVSTIYKEYDTAALIASKDNLEKTLKRNTIISYTVYCFGGLVILVISLLLIRNYKKQKVYKLKYEELIAKTENKETKPEEVVEVTEEATDDLDINQDIIVKILNGLEAFENREGFLNAGINQSALAEDLNTNTSYLSKVINHYKGKNFNSYLNELRVNHAVTLLKNSSVHRRYTIKALAEELGFSNPRSFSDAFFSQTGIKPSYFIKQLEKEPAPLLSA</sequence>
<dbReference type="InterPro" id="IPR009057">
    <property type="entry name" value="Homeodomain-like_sf"/>
</dbReference>
<dbReference type="SMART" id="SM00342">
    <property type="entry name" value="HTH_ARAC"/>
    <property type="match status" value="1"/>
</dbReference>
<name>A0A5B9FUL0_9FLAO</name>
<keyword evidence="4" id="KW-1133">Transmembrane helix</keyword>
<dbReference type="SUPFAM" id="SSF48452">
    <property type="entry name" value="TPR-like"/>
    <property type="match status" value="1"/>
</dbReference>
<proteinExistence type="predicted"/>
<protein>
    <submittedName>
        <fullName evidence="7">AraC family transcriptional regulator</fullName>
    </submittedName>
</protein>